<organism evidence="1 2">
    <name type="scientific">Cinara cedri</name>
    <dbReference type="NCBI Taxonomy" id="506608"/>
    <lineage>
        <taxon>Eukaryota</taxon>
        <taxon>Metazoa</taxon>
        <taxon>Ecdysozoa</taxon>
        <taxon>Arthropoda</taxon>
        <taxon>Hexapoda</taxon>
        <taxon>Insecta</taxon>
        <taxon>Pterygota</taxon>
        <taxon>Neoptera</taxon>
        <taxon>Paraneoptera</taxon>
        <taxon>Hemiptera</taxon>
        <taxon>Sternorrhyncha</taxon>
        <taxon>Aphidomorpha</taxon>
        <taxon>Aphidoidea</taxon>
        <taxon>Aphididae</taxon>
        <taxon>Lachninae</taxon>
        <taxon>Cinara</taxon>
    </lineage>
</organism>
<name>A0A5E4MRH2_9HEMI</name>
<dbReference type="EMBL" id="CABPRJ010000969">
    <property type="protein sequence ID" value="VVC33493.1"/>
    <property type="molecule type" value="Genomic_DNA"/>
</dbReference>
<evidence type="ECO:0000313" key="1">
    <source>
        <dbReference type="EMBL" id="VVC33493.1"/>
    </source>
</evidence>
<accession>A0A5E4MRH2</accession>
<evidence type="ECO:0000313" key="2">
    <source>
        <dbReference type="Proteomes" id="UP000325440"/>
    </source>
</evidence>
<gene>
    <name evidence="1" type="ORF">CINCED_3A013240</name>
</gene>
<proteinExistence type="predicted"/>
<sequence>MVLSQDIKKQVIQHLNGLIAAFEKYFPKCRKEDHWITFPVSENYFKSSVLSVQEKEKLIELKTDYSLEAAFEKKSIIAFSERS</sequence>
<reference evidence="1 2" key="1">
    <citation type="submission" date="2019-08" db="EMBL/GenBank/DDBJ databases">
        <authorList>
            <person name="Alioto T."/>
            <person name="Alioto T."/>
            <person name="Gomez Garrido J."/>
        </authorList>
    </citation>
    <scope>NUCLEOTIDE SEQUENCE [LARGE SCALE GENOMIC DNA]</scope>
</reference>
<dbReference type="Proteomes" id="UP000325440">
    <property type="component" value="Unassembled WGS sequence"/>
</dbReference>
<dbReference type="AlphaFoldDB" id="A0A5E4MRH2"/>
<protein>
    <submittedName>
        <fullName evidence="1">Uncharacterized protein</fullName>
    </submittedName>
</protein>
<keyword evidence="2" id="KW-1185">Reference proteome</keyword>
<dbReference type="OrthoDB" id="1101576at2759"/>